<feature type="region of interest" description="Disordered" evidence="17">
    <location>
        <begin position="1"/>
        <end position="48"/>
    </location>
</feature>
<dbReference type="PANTHER" id="PTHR23235:SF159">
    <property type="entry name" value="KRUEPPEL-LIKE FACTOR 17"/>
    <property type="match status" value="1"/>
</dbReference>
<keyword evidence="7" id="KW-0805">Transcription regulation</keyword>
<dbReference type="PROSITE" id="PS50157">
    <property type="entry name" value="ZINC_FINGER_C2H2_2"/>
    <property type="match status" value="3"/>
</dbReference>
<keyword evidence="10" id="KW-0804">Transcription</keyword>
<evidence type="ECO:0000256" key="10">
    <source>
        <dbReference type="ARBA" id="ARBA00023163"/>
    </source>
</evidence>
<dbReference type="CTD" id="128209"/>
<keyword evidence="9" id="KW-0010">Activator</keyword>
<feature type="region of interest" description="Disordered" evidence="17">
    <location>
        <begin position="239"/>
        <end position="279"/>
    </location>
</feature>
<evidence type="ECO:0000259" key="18">
    <source>
        <dbReference type="PROSITE" id="PS50157"/>
    </source>
</evidence>
<comment type="similarity">
    <text evidence="12">Belongs to the Sp1 C2H2-type zinc-finger protein family.</text>
</comment>
<dbReference type="GO" id="GO:0000981">
    <property type="term" value="F:DNA-binding transcription factor activity, RNA polymerase II-specific"/>
    <property type="evidence" value="ECO:0007669"/>
    <property type="project" value="TreeGrafter"/>
</dbReference>
<evidence type="ECO:0000256" key="17">
    <source>
        <dbReference type="SAM" id="MobiDB-lite"/>
    </source>
</evidence>
<evidence type="ECO:0000313" key="21">
    <source>
        <dbReference type="Proteomes" id="UP000001595"/>
    </source>
</evidence>
<evidence type="ECO:0000313" key="19">
    <source>
        <dbReference type="EMBL" id="PNJ21820.1"/>
    </source>
</evidence>
<accession>A0A6D2Y3G8</accession>
<protein>
    <recommendedName>
        <fullName evidence="14">Krueppel-like factor 17</fullName>
    </recommendedName>
    <alternativeName>
        <fullName evidence="15">Zinc finger protein 393</fullName>
    </alternativeName>
</protein>
<dbReference type="InterPro" id="IPR013087">
    <property type="entry name" value="Znf_C2H2_type"/>
</dbReference>
<comment type="function">
    <text evidence="13">Transcription repressor that binds to the promoter of target genes and prevents their expression. Acts as a negative regulator of epithelial-mesenchymal transition and metastasis in breast cancer. Specifically binds the 5'-CACCC-3' sequence in the promoter of ID1, a key metastasis regulator in breast cancer, and repress its expression. May be a germ cell-specific transcription factor that plays important roles in spermatid differentiation and oocyte development.</text>
</comment>
<dbReference type="AlphaFoldDB" id="H2N7N4"/>
<keyword evidence="8" id="KW-0238">DNA-binding</keyword>
<organism evidence="20 21">
    <name type="scientific">Pongo abelii</name>
    <name type="common">Sumatran orangutan</name>
    <name type="synonym">Pongo pygmaeus abelii</name>
    <dbReference type="NCBI Taxonomy" id="9601"/>
    <lineage>
        <taxon>Eukaryota</taxon>
        <taxon>Metazoa</taxon>
        <taxon>Chordata</taxon>
        <taxon>Craniata</taxon>
        <taxon>Vertebrata</taxon>
        <taxon>Euteleostomi</taxon>
        <taxon>Mammalia</taxon>
        <taxon>Eutheria</taxon>
        <taxon>Euarchontoglires</taxon>
        <taxon>Primates</taxon>
        <taxon>Haplorrhini</taxon>
        <taxon>Catarrhini</taxon>
        <taxon>Hominidae</taxon>
        <taxon>Pongo</taxon>
    </lineage>
</organism>
<feature type="compositionally biased region" description="Polar residues" evidence="17">
    <location>
        <begin position="26"/>
        <end position="38"/>
    </location>
</feature>
<feature type="compositionally biased region" description="Polar residues" evidence="17">
    <location>
        <begin position="184"/>
        <end position="195"/>
    </location>
</feature>
<dbReference type="GO" id="GO:0005634">
    <property type="term" value="C:nucleus"/>
    <property type="evidence" value="ECO:0007669"/>
    <property type="project" value="UniProtKB-SubCell"/>
</dbReference>
<keyword evidence="2" id="KW-0678">Repressor</keyword>
<gene>
    <name evidence="20" type="primary">KLF17</name>
    <name evidence="19" type="ORF">CR201_G0041933</name>
</gene>
<proteinExistence type="inferred from homology"/>
<dbReference type="InterPro" id="IPR036236">
    <property type="entry name" value="Znf_C2H2_sf"/>
</dbReference>
<evidence type="ECO:0000256" key="13">
    <source>
        <dbReference type="ARBA" id="ARBA00059130"/>
    </source>
</evidence>
<reference evidence="20 21" key="1">
    <citation type="submission" date="2008-02" db="EMBL/GenBank/DDBJ databases">
        <title>A 6x draft sequence assembly of the Pongo pygmaeus abelii genome.</title>
        <authorList>
            <person name="Wilson R.K."/>
            <person name="Mardis E."/>
        </authorList>
    </citation>
    <scope>NUCLEOTIDE SEQUENCE [LARGE SCALE GENOMIC DNA]</scope>
</reference>
<dbReference type="CDD" id="cd21574">
    <property type="entry name" value="KLF17_N"/>
    <property type="match status" value="1"/>
</dbReference>
<evidence type="ECO:0000256" key="5">
    <source>
        <dbReference type="ARBA" id="ARBA00022771"/>
    </source>
</evidence>
<feature type="compositionally biased region" description="Polar residues" evidence="17">
    <location>
        <begin position="372"/>
        <end position="381"/>
    </location>
</feature>
<dbReference type="GO" id="GO:0000978">
    <property type="term" value="F:RNA polymerase II cis-regulatory region sequence-specific DNA binding"/>
    <property type="evidence" value="ECO:0007669"/>
    <property type="project" value="TreeGrafter"/>
</dbReference>
<keyword evidence="5 16" id="KW-0863">Zinc-finger</keyword>
<dbReference type="Gene3D" id="3.30.160.60">
    <property type="entry name" value="Classic Zinc Finger"/>
    <property type="match status" value="3"/>
</dbReference>
<evidence type="ECO:0000256" key="14">
    <source>
        <dbReference type="ARBA" id="ARBA00069426"/>
    </source>
</evidence>
<evidence type="ECO:0000256" key="11">
    <source>
        <dbReference type="ARBA" id="ARBA00023242"/>
    </source>
</evidence>
<feature type="domain" description="C2H2-type" evidence="18">
    <location>
        <begin position="343"/>
        <end position="365"/>
    </location>
</feature>
<reference evidence="19" key="2">
    <citation type="submission" date="2017-12" db="EMBL/GenBank/DDBJ databases">
        <title>High-resolution comparative analysis of great ape genomes.</title>
        <authorList>
            <person name="Pollen A."/>
            <person name="Hastie A."/>
            <person name="Hormozdiari F."/>
            <person name="Dougherty M."/>
            <person name="Liu R."/>
            <person name="Chaisson M."/>
            <person name="Hoppe E."/>
            <person name="Hill C."/>
            <person name="Pang A."/>
            <person name="Hillier L."/>
            <person name="Baker C."/>
            <person name="Armstrong J."/>
            <person name="Shendure J."/>
            <person name="Paten B."/>
            <person name="Wilson R."/>
            <person name="Chao H."/>
            <person name="Schneider V."/>
            <person name="Ventura M."/>
            <person name="Kronenberg Z."/>
            <person name="Murali S."/>
            <person name="Gordon D."/>
            <person name="Cantsilieris S."/>
            <person name="Munson K."/>
            <person name="Nelson B."/>
            <person name="Raja A."/>
            <person name="Underwood J."/>
            <person name="Diekhans M."/>
            <person name="Fiddes I."/>
            <person name="Haussler D."/>
            <person name="Eichler E."/>
        </authorList>
    </citation>
    <scope>NUCLEOTIDE SEQUENCE [LARGE SCALE GENOMIC DNA]</scope>
    <source>
        <strain evidence="19">Susie</strain>
    </source>
</reference>
<dbReference type="KEGG" id="pon:100436573"/>
<feature type="domain" description="C2H2-type" evidence="18">
    <location>
        <begin position="283"/>
        <end position="312"/>
    </location>
</feature>
<dbReference type="eggNOG" id="KOG1721">
    <property type="taxonomic scope" value="Eukaryota"/>
</dbReference>
<dbReference type="FunFam" id="3.30.160.60:FF:002219">
    <property type="entry name" value="Kruppel like factor 17"/>
    <property type="match status" value="1"/>
</dbReference>
<feature type="region of interest" description="Disordered" evidence="17">
    <location>
        <begin position="155"/>
        <end position="195"/>
    </location>
</feature>
<dbReference type="PROSITE" id="PS00028">
    <property type="entry name" value="ZINC_FINGER_C2H2_1"/>
    <property type="match status" value="3"/>
</dbReference>
<dbReference type="SUPFAM" id="SSF57667">
    <property type="entry name" value="beta-beta-alpha zinc fingers"/>
    <property type="match status" value="2"/>
</dbReference>
<keyword evidence="3" id="KW-0479">Metal-binding</keyword>
<keyword evidence="11" id="KW-0539">Nucleus</keyword>
<dbReference type="STRING" id="9601.ENSPPYP00000001662"/>
<reference evidence="20" key="3">
    <citation type="submission" date="2025-05" db="UniProtKB">
        <authorList>
            <consortium name="Ensembl"/>
        </authorList>
    </citation>
    <scope>IDENTIFICATION</scope>
</reference>
<evidence type="ECO:0000256" key="7">
    <source>
        <dbReference type="ARBA" id="ARBA00023015"/>
    </source>
</evidence>
<keyword evidence="4" id="KW-0677">Repeat</keyword>
<comment type="subcellular location">
    <subcellularLocation>
        <location evidence="1">Nucleus</location>
    </subcellularLocation>
</comment>
<keyword evidence="21" id="KW-1185">Reference proteome</keyword>
<keyword evidence="6" id="KW-0862">Zinc</keyword>
<feature type="region of interest" description="Disordered" evidence="17">
    <location>
        <begin position="354"/>
        <end position="389"/>
    </location>
</feature>
<dbReference type="GO" id="GO:0008270">
    <property type="term" value="F:zinc ion binding"/>
    <property type="evidence" value="ECO:0007669"/>
    <property type="project" value="UniProtKB-KW"/>
</dbReference>
<dbReference type="GeneID" id="100436573"/>
<evidence type="ECO:0000313" key="20">
    <source>
        <dbReference type="Ensembl" id="ENSPPYP00000001662.1"/>
    </source>
</evidence>
<dbReference type="FunFam" id="3.30.160.60:FF:002051">
    <property type="entry name" value="Krueppel-like factor 17"/>
    <property type="match status" value="1"/>
</dbReference>
<dbReference type="PANTHER" id="PTHR23235">
    <property type="entry name" value="KRUEPPEL-LIKE TRANSCRIPTION FACTOR"/>
    <property type="match status" value="1"/>
</dbReference>
<name>H2N7N4_PONAB</name>
<evidence type="ECO:0000256" key="6">
    <source>
        <dbReference type="ARBA" id="ARBA00022833"/>
    </source>
</evidence>
<dbReference type="FunFam" id="3.30.160.60:FF:001977">
    <property type="entry name" value="Krueppel-like factor 17"/>
    <property type="match status" value="1"/>
</dbReference>
<dbReference type="GeneTree" id="ENSGT00940000162020"/>
<dbReference type="OrthoDB" id="6077919at2759"/>
<dbReference type="Proteomes" id="UP000001595">
    <property type="component" value="Chromosome 1"/>
</dbReference>
<dbReference type="Pfam" id="PF00096">
    <property type="entry name" value="zf-C2H2"/>
    <property type="match status" value="3"/>
</dbReference>
<accession>A0A2J8SM48</accession>
<dbReference type="HOGENOM" id="CLU_827795_0_0_1"/>
<evidence type="ECO:0000256" key="15">
    <source>
        <dbReference type="ARBA" id="ARBA00079473"/>
    </source>
</evidence>
<dbReference type="OMA" id="MMPLGEP"/>
<dbReference type="SMART" id="SM00355">
    <property type="entry name" value="ZnF_C2H2"/>
    <property type="match status" value="3"/>
</dbReference>
<dbReference type="EMBL" id="NDHI03003559">
    <property type="protein sequence ID" value="PNJ21820.1"/>
    <property type="molecule type" value="Genomic_DNA"/>
</dbReference>
<sequence>MYGRPQAEMEQEAGELNRWQAAHQAAQDNENSAPILNMSSSSGSSGVHTSWNQGLPSIQHFPHSTEMLGSPLVSVEAPGQNVNERGPQFSMPLPERGMSYCPQATLTPSQMIYCQRVSPPQQETTIFSGPQLMPVAEPNIPRVARPFSGNLRMPPNGLPVSASTGIPTMSHTGNPPMPYPGLSTVPSDQTLLGPTVPSTEAQAVLPSVAQMLPPQDAHDLGMPPAESQSLLVLGSQDSLVSQPDSQEGPFLPEQPRPAPQTAEKNSRPQEGTGRGGSSEARPYCCDYENCGKAYTKRSHLVSHQRKHTGERPYSCNWESCSWSFFRSDELRRHMRVHTRYRPYKCDQCSREFMRSDHLKQHQKTHRPGPSDPQANDNNGEQDSPPAAGP</sequence>
<evidence type="ECO:0000256" key="12">
    <source>
        <dbReference type="ARBA" id="ARBA00038409"/>
    </source>
</evidence>
<evidence type="ECO:0000256" key="1">
    <source>
        <dbReference type="ARBA" id="ARBA00004123"/>
    </source>
</evidence>
<feature type="domain" description="C2H2-type" evidence="18">
    <location>
        <begin position="313"/>
        <end position="342"/>
    </location>
</feature>
<evidence type="ECO:0000256" key="3">
    <source>
        <dbReference type="ARBA" id="ARBA00022723"/>
    </source>
</evidence>
<evidence type="ECO:0000256" key="9">
    <source>
        <dbReference type="ARBA" id="ARBA00023159"/>
    </source>
</evidence>
<evidence type="ECO:0000256" key="8">
    <source>
        <dbReference type="ARBA" id="ARBA00023125"/>
    </source>
</evidence>
<accession>H2N7N4</accession>
<feature type="compositionally biased region" description="Polar residues" evidence="17">
    <location>
        <begin position="161"/>
        <end position="173"/>
    </location>
</feature>
<evidence type="ECO:0000256" key="2">
    <source>
        <dbReference type="ARBA" id="ARBA00022491"/>
    </source>
</evidence>
<evidence type="ECO:0000256" key="16">
    <source>
        <dbReference type="PROSITE-ProRule" id="PRU00042"/>
    </source>
</evidence>
<dbReference type="Ensembl" id="ENSPPYT00000001718.2">
    <property type="protein sequence ID" value="ENSPPYP00000001662.1"/>
    <property type="gene ID" value="ENSPPYG00000001434.2"/>
</dbReference>
<evidence type="ECO:0000256" key="4">
    <source>
        <dbReference type="ARBA" id="ARBA00022737"/>
    </source>
</evidence>